<dbReference type="InterPro" id="IPR001650">
    <property type="entry name" value="Helicase_C-like"/>
</dbReference>
<sequence>MESSPSARFAASKNRVSHPEFQRFISNLSFTPDDFQVEACHALEDGFGVLVAAPTGAGKTVVGEFATFLAYERGKKVFYTTPIKALSNQKYSEFVERYGSDHVGLLTGDISVNGEAPIVVMTTEVLRNMIYAGSNTLDNLGFVVLDEVHFLGDKFRGAVWEEILIHLPQEIPVISLSATVSNVEEFGEWLATVRGEIRIILSETRPVPLHQYVLQGHDFFPLLAEGTSPNKDLVRISQNYQKVYRNRDMRNEYRQLPRSEVVNKLAERNMLPAIFFIFSRAACDAAVKSCSKLDLTSNEEKSIIRSRIEALANVIAPEDLSALNFGEWSKALERGIASHHAGLIPPFKELTEELFQAGYIRVVFATETLALGINMPAKTVVLEKLTKWNGEAHVEISPGEFTQLTGRAGRRGIDIEGNAVIVWSPEVDIPSLAGLATTRTYPLRSSFYPTYNMAVNLLSTSGKNTARELLASSFAQFQADRSVVGIARQIAKNENAIREINKEIDCHLGDFTSYAAIRRQIKEYEKKDRNTKASLPEVIETLGGVNRGAILAIGGGRRNGIALVIERGHEYARPLVITLDKRVHRLSPNDCQYGVNVVGQLKIPGGLSHKNSKDKSQWLDLFRQSGVKRNAAVEEEDSVLIELRTSMRSHPCHACNDREEHARISERSDRLEREIIDLQKRVENRTHVIPRTFDQICSVLSELNYINGEEIAPEGKILSSIYSEFDLLVSESLRQKIWNELTPAELASVLSAIIFQARNDDEAKMKTPKGVILEATKAMERIWFAIHTLETKNRLDTMRQLDTGLTWATYRWASGATLSEVLENTDLTAGDFVRQMKQLLDLLTQISALSNPLSFAASEATKLLKRGVIAYSNQVA</sequence>
<dbReference type="SUPFAM" id="SSF52540">
    <property type="entry name" value="P-loop containing nucleoside triphosphate hydrolases"/>
    <property type="match status" value="1"/>
</dbReference>
<dbReference type="GO" id="GO:0055087">
    <property type="term" value="C:Ski complex"/>
    <property type="evidence" value="ECO:0007669"/>
    <property type="project" value="TreeGrafter"/>
</dbReference>
<feature type="domain" description="Helicase C-terminal" evidence="6">
    <location>
        <begin position="257"/>
        <end position="459"/>
    </location>
</feature>
<dbReference type="Pfam" id="PF08148">
    <property type="entry name" value="DSHCT"/>
    <property type="match status" value="1"/>
</dbReference>
<evidence type="ECO:0000313" key="8">
    <source>
        <dbReference type="EMBL" id="CAB4773299.1"/>
    </source>
</evidence>
<dbReference type="Pfam" id="PF00270">
    <property type="entry name" value="DEAD"/>
    <property type="match status" value="1"/>
</dbReference>
<protein>
    <submittedName>
        <fullName evidence="7">Unannotated protein</fullName>
    </submittedName>
</protein>
<evidence type="ECO:0000259" key="6">
    <source>
        <dbReference type="PROSITE" id="PS51194"/>
    </source>
</evidence>
<dbReference type="EMBL" id="CAEZUJ010000002">
    <property type="protein sequence ID" value="CAB4589504.1"/>
    <property type="molecule type" value="Genomic_DNA"/>
</dbReference>
<dbReference type="GO" id="GO:0003676">
    <property type="term" value="F:nucleic acid binding"/>
    <property type="evidence" value="ECO:0007669"/>
    <property type="project" value="InterPro"/>
</dbReference>
<dbReference type="SMART" id="SM00487">
    <property type="entry name" value="DEXDc"/>
    <property type="match status" value="1"/>
</dbReference>
<name>A0A6J6FR53_9ZZZZ</name>
<gene>
    <name evidence="7" type="ORF">UFOPK1811_00070</name>
    <name evidence="8" type="ORF">UFOPK2922_00490</name>
</gene>
<proteinExistence type="predicted"/>
<dbReference type="GO" id="GO:0016787">
    <property type="term" value="F:hydrolase activity"/>
    <property type="evidence" value="ECO:0007669"/>
    <property type="project" value="UniProtKB-KW"/>
</dbReference>
<evidence type="ECO:0000256" key="1">
    <source>
        <dbReference type="ARBA" id="ARBA00022741"/>
    </source>
</evidence>
<dbReference type="SMART" id="SM01142">
    <property type="entry name" value="DSHCT"/>
    <property type="match status" value="1"/>
</dbReference>
<dbReference type="Pfam" id="PF26090">
    <property type="entry name" value="SH3_HelY"/>
    <property type="match status" value="1"/>
</dbReference>
<dbReference type="Gene3D" id="3.40.50.300">
    <property type="entry name" value="P-loop containing nucleotide triphosphate hydrolases"/>
    <property type="match status" value="2"/>
</dbReference>
<evidence type="ECO:0000256" key="2">
    <source>
        <dbReference type="ARBA" id="ARBA00022801"/>
    </source>
</evidence>
<dbReference type="Gene3D" id="1.10.3380.30">
    <property type="match status" value="1"/>
</dbReference>
<keyword evidence="3" id="KW-0347">Helicase</keyword>
<dbReference type="InterPro" id="IPR011545">
    <property type="entry name" value="DEAD/DEAH_box_helicase_dom"/>
</dbReference>
<keyword evidence="1" id="KW-0547">Nucleotide-binding</keyword>
<dbReference type="AlphaFoldDB" id="A0A6J6FR53"/>
<evidence type="ECO:0000256" key="4">
    <source>
        <dbReference type="ARBA" id="ARBA00022840"/>
    </source>
</evidence>
<dbReference type="PANTHER" id="PTHR12131:SF1">
    <property type="entry name" value="ATP-DEPENDENT RNA HELICASE SUPV3L1, MITOCHONDRIAL-RELATED"/>
    <property type="match status" value="1"/>
</dbReference>
<dbReference type="Pfam" id="PF00271">
    <property type="entry name" value="Helicase_C"/>
    <property type="match status" value="1"/>
</dbReference>
<dbReference type="InterPro" id="IPR058621">
    <property type="entry name" value="SH3_HelY"/>
</dbReference>
<dbReference type="SMART" id="SM00490">
    <property type="entry name" value="HELICc"/>
    <property type="match status" value="1"/>
</dbReference>
<reference evidence="7" key="1">
    <citation type="submission" date="2020-05" db="EMBL/GenBank/DDBJ databases">
        <authorList>
            <person name="Chiriac C."/>
            <person name="Salcher M."/>
            <person name="Ghai R."/>
            <person name="Kavagutti S V."/>
        </authorList>
    </citation>
    <scope>NUCLEOTIDE SEQUENCE</scope>
</reference>
<dbReference type="GO" id="GO:0004386">
    <property type="term" value="F:helicase activity"/>
    <property type="evidence" value="ECO:0007669"/>
    <property type="project" value="UniProtKB-KW"/>
</dbReference>
<keyword evidence="4" id="KW-0067">ATP-binding</keyword>
<evidence type="ECO:0000313" key="7">
    <source>
        <dbReference type="EMBL" id="CAB4589504.1"/>
    </source>
</evidence>
<dbReference type="PROSITE" id="PS51192">
    <property type="entry name" value="HELICASE_ATP_BIND_1"/>
    <property type="match status" value="1"/>
</dbReference>
<evidence type="ECO:0000256" key="3">
    <source>
        <dbReference type="ARBA" id="ARBA00022806"/>
    </source>
</evidence>
<dbReference type="InterPro" id="IPR050699">
    <property type="entry name" value="RNA-DNA_Helicase"/>
</dbReference>
<organism evidence="7">
    <name type="scientific">freshwater metagenome</name>
    <dbReference type="NCBI Taxonomy" id="449393"/>
    <lineage>
        <taxon>unclassified sequences</taxon>
        <taxon>metagenomes</taxon>
        <taxon>ecological metagenomes</taxon>
    </lineage>
</organism>
<dbReference type="GO" id="GO:0005524">
    <property type="term" value="F:ATP binding"/>
    <property type="evidence" value="ECO:0007669"/>
    <property type="project" value="UniProtKB-KW"/>
</dbReference>
<dbReference type="PANTHER" id="PTHR12131">
    <property type="entry name" value="ATP-DEPENDENT RNA AND DNA HELICASE"/>
    <property type="match status" value="1"/>
</dbReference>
<dbReference type="InterPro" id="IPR014001">
    <property type="entry name" value="Helicase_ATP-bd"/>
</dbReference>
<accession>A0A6J6FR53</accession>
<dbReference type="InterPro" id="IPR027417">
    <property type="entry name" value="P-loop_NTPase"/>
</dbReference>
<dbReference type="EMBL" id="CAEZZS010000015">
    <property type="protein sequence ID" value="CAB4773299.1"/>
    <property type="molecule type" value="Genomic_DNA"/>
</dbReference>
<dbReference type="GO" id="GO:0070478">
    <property type="term" value="P:nuclear-transcribed mRNA catabolic process, 3'-5' exonucleolytic nonsense-mediated decay"/>
    <property type="evidence" value="ECO:0007669"/>
    <property type="project" value="TreeGrafter"/>
</dbReference>
<feature type="domain" description="Helicase ATP-binding" evidence="5">
    <location>
        <begin position="40"/>
        <end position="198"/>
    </location>
</feature>
<keyword evidence="2" id="KW-0378">Hydrolase</keyword>
<dbReference type="CDD" id="cd18795">
    <property type="entry name" value="SF2_C_Ski2"/>
    <property type="match status" value="1"/>
</dbReference>
<dbReference type="InterPro" id="IPR012961">
    <property type="entry name" value="Ski2/MTR4_C"/>
</dbReference>
<dbReference type="PROSITE" id="PS51194">
    <property type="entry name" value="HELICASE_CTER"/>
    <property type="match status" value="1"/>
</dbReference>
<evidence type="ECO:0000259" key="5">
    <source>
        <dbReference type="PROSITE" id="PS51192"/>
    </source>
</evidence>